<dbReference type="KEGG" id="mpsy:CEK71_01885"/>
<keyword evidence="2" id="KW-1185">Reference proteome</keyword>
<dbReference type="RefSeq" id="WP_088617799.1">
    <property type="nucleotide sequence ID" value="NZ_CP022129.1"/>
</dbReference>
<dbReference type="EMBL" id="CP022129">
    <property type="protein sequence ID" value="ASF44916.1"/>
    <property type="molecule type" value="Genomic_DNA"/>
</dbReference>
<evidence type="ECO:0000313" key="1">
    <source>
        <dbReference type="EMBL" id="ASF44916.1"/>
    </source>
</evidence>
<name>A0A1Z4BUB8_9GAMM</name>
<evidence type="ECO:0000313" key="2">
    <source>
        <dbReference type="Proteomes" id="UP000197019"/>
    </source>
</evidence>
<gene>
    <name evidence="1" type="ORF">CEK71_01885</name>
</gene>
<dbReference type="AlphaFoldDB" id="A0A1Z4BUB8"/>
<evidence type="ECO:0008006" key="3">
    <source>
        <dbReference type="Google" id="ProtNLM"/>
    </source>
</evidence>
<dbReference type="Proteomes" id="UP000197019">
    <property type="component" value="Chromosome"/>
</dbReference>
<sequence>MSFSRAELEAHCDEIIKDPAIRNRVIVLCEGDTTPFKPTANAARIKAFAQTTQDSAFYYQAIPDWWRTTRRPEPSFYVCGTQDNVLNAYSYLADKHQASQPNESYLNVNKLFAFIDIDLANKKIPKSDYPFKKLWDIYNDLYQQGKVNNSQNHRIWVTGLLHKEAYFLIPELQNLLSQHHSINLPDIYQTMLNDMGKHQDVHENFTHAKTRINHHPLGNSLSIEAFQQNWQNHQATETDKDALAYILLTLAKAKPVWNGIKSPNGTETSAKADINKNYRDELCLKIAKDFYAKQSRDSDHHLPQFFHRLAQTP</sequence>
<reference evidence="1 2" key="1">
    <citation type="submission" date="2017-06" db="EMBL/GenBank/DDBJ databases">
        <title>Genome Sequencing of the methanotroph Methylovulum psychrotolerants str. HV10-M2 isolated from a high-altitude environment.</title>
        <authorList>
            <person name="Mateos-Rivera A."/>
        </authorList>
    </citation>
    <scope>NUCLEOTIDE SEQUENCE [LARGE SCALE GENOMIC DNA]</scope>
    <source>
        <strain evidence="1 2">HV10_M2</strain>
    </source>
</reference>
<dbReference type="OrthoDB" id="444462at2"/>
<organism evidence="1 2">
    <name type="scientific">Methylovulum psychrotolerans</name>
    <dbReference type="NCBI Taxonomy" id="1704499"/>
    <lineage>
        <taxon>Bacteria</taxon>
        <taxon>Pseudomonadati</taxon>
        <taxon>Pseudomonadota</taxon>
        <taxon>Gammaproteobacteria</taxon>
        <taxon>Methylococcales</taxon>
        <taxon>Methylococcaceae</taxon>
        <taxon>Methylovulum</taxon>
    </lineage>
</organism>
<protein>
    <recommendedName>
        <fullName evidence="3">DUF4435 domain-containing protein</fullName>
    </recommendedName>
</protein>
<proteinExistence type="predicted"/>
<accession>A0A1Z4BUB8</accession>